<dbReference type="PROSITE" id="PS50893">
    <property type="entry name" value="ABC_TRANSPORTER_2"/>
    <property type="match status" value="1"/>
</dbReference>
<dbReference type="FunFam" id="3.40.50.300:FF:000221">
    <property type="entry name" value="Multidrug ABC transporter ATP-binding protein"/>
    <property type="match status" value="1"/>
</dbReference>
<dbReference type="InterPro" id="IPR011527">
    <property type="entry name" value="ABC1_TM_dom"/>
</dbReference>
<dbReference type="PROSITE" id="PS00211">
    <property type="entry name" value="ABC_TRANSPORTER_1"/>
    <property type="match status" value="1"/>
</dbReference>
<keyword evidence="14" id="KW-1185">Reference proteome</keyword>
<evidence type="ECO:0000256" key="10">
    <source>
        <dbReference type="SAM" id="Phobius"/>
    </source>
</evidence>
<comment type="caution">
    <text evidence="13">The sequence shown here is derived from an EMBL/GenBank/DDBJ whole genome shotgun (WGS) entry which is preliminary data.</text>
</comment>
<dbReference type="GO" id="GO:0140359">
    <property type="term" value="F:ABC-type transporter activity"/>
    <property type="evidence" value="ECO:0007669"/>
    <property type="project" value="InterPro"/>
</dbReference>
<dbReference type="PANTHER" id="PTHR24221:SF397">
    <property type="entry name" value="ABC TRANSPORTER, ATP-BINDING TRANSMEMBRANE PROTEIN"/>
    <property type="match status" value="1"/>
</dbReference>
<dbReference type="RefSeq" id="WP_006361661.1">
    <property type="nucleotide sequence ID" value="NZ_GG700630.1"/>
</dbReference>
<dbReference type="InterPro" id="IPR017871">
    <property type="entry name" value="ABC_transporter-like_CS"/>
</dbReference>
<dbReference type="GO" id="GO:0005524">
    <property type="term" value="F:ATP binding"/>
    <property type="evidence" value="ECO:0007669"/>
    <property type="project" value="UniProtKB-KW"/>
</dbReference>
<accession>D0WF91</accession>
<dbReference type="HOGENOM" id="CLU_000604_84_9_11"/>
<dbReference type="AlphaFoldDB" id="D0WF91"/>
<evidence type="ECO:0000313" key="13">
    <source>
        <dbReference type="EMBL" id="EEZ61775.1"/>
    </source>
</evidence>
<feature type="transmembrane region" description="Helical" evidence="10">
    <location>
        <begin position="279"/>
        <end position="307"/>
    </location>
</feature>
<keyword evidence="5" id="KW-0547">Nucleotide-binding</keyword>
<evidence type="ECO:0000256" key="5">
    <source>
        <dbReference type="ARBA" id="ARBA00022741"/>
    </source>
</evidence>
<comment type="subcellular location">
    <subcellularLocation>
        <location evidence="1">Cell inner membrane</location>
        <topology evidence="1">Multi-pass membrane protein</topology>
    </subcellularLocation>
</comment>
<dbReference type="Pfam" id="PF00005">
    <property type="entry name" value="ABC_tran"/>
    <property type="match status" value="1"/>
</dbReference>
<evidence type="ECO:0000259" key="12">
    <source>
        <dbReference type="PROSITE" id="PS50929"/>
    </source>
</evidence>
<dbReference type="InterPro" id="IPR003439">
    <property type="entry name" value="ABC_transporter-like_ATP-bd"/>
</dbReference>
<dbReference type="GeneID" id="85007053"/>
<protein>
    <submittedName>
        <fullName evidence="13">ABC transporter, ATP-binding protein</fullName>
    </submittedName>
</protein>
<feature type="transmembrane region" description="Helical" evidence="10">
    <location>
        <begin position="167"/>
        <end position="183"/>
    </location>
</feature>
<evidence type="ECO:0000259" key="11">
    <source>
        <dbReference type="PROSITE" id="PS50893"/>
    </source>
</evidence>
<evidence type="ECO:0000256" key="1">
    <source>
        <dbReference type="ARBA" id="ARBA00004429"/>
    </source>
</evidence>
<dbReference type="CDD" id="cd07346">
    <property type="entry name" value="ABC_6TM_exporters"/>
    <property type="match status" value="1"/>
</dbReference>
<dbReference type="GO" id="GO:0016887">
    <property type="term" value="F:ATP hydrolysis activity"/>
    <property type="evidence" value="ECO:0007669"/>
    <property type="project" value="InterPro"/>
</dbReference>
<evidence type="ECO:0000256" key="4">
    <source>
        <dbReference type="ARBA" id="ARBA00022692"/>
    </source>
</evidence>
<dbReference type="GO" id="GO:0034040">
    <property type="term" value="F:ATPase-coupled lipid transmembrane transporter activity"/>
    <property type="evidence" value="ECO:0007669"/>
    <property type="project" value="TreeGrafter"/>
</dbReference>
<dbReference type="InterPro" id="IPR003593">
    <property type="entry name" value="AAA+_ATPase"/>
</dbReference>
<dbReference type="eggNOG" id="COG1132">
    <property type="taxonomic scope" value="Bacteria"/>
</dbReference>
<dbReference type="PANTHER" id="PTHR24221">
    <property type="entry name" value="ATP-BINDING CASSETTE SUB-FAMILY B"/>
    <property type="match status" value="1"/>
</dbReference>
<dbReference type="SUPFAM" id="SSF52540">
    <property type="entry name" value="P-loop containing nucleoside triphosphate hydrolases"/>
    <property type="match status" value="1"/>
</dbReference>
<feature type="transmembrane region" description="Helical" evidence="10">
    <location>
        <begin position="248"/>
        <end position="273"/>
    </location>
</feature>
<dbReference type="InterPro" id="IPR036640">
    <property type="entry name" value="ABC1_TM_sf"/>
</dbReference>
<evidence type="ECO:0000256" key="8">
    <source>
        <dbReference type="ARBA" id="ARBA00023136"/>
    </source>
</evidence>
<feature type="transmembrane region" description="Helical" evidence="10">
    <location>
        <begin position="20"/>
        <end position="42"/>
    </location>
</feature>
<proteinExistence type="inferred from homology"/>
<feature type="transmembrane region" description="Helical" evidence="10">
    <location>
        <begin position="144"/>
        <end position="161"/>
    </location>
</feature>
<evidence type="ECO:0000256" key="2">
    <source>
        <dbReference type="ARBA" id="ARBA00022448"/>
    </source>
</evidence>
<feature type="transmembrane region" description="Helical" evidence="10">
    <location>
        <begin position="62"/>
        <end position="80"/>
    </location>
</feature>
<comment type="similarity">
    <text evidence="9">Belongs to the ABC transporter superfamily. Siderophore-Fe(3+) uptake transporter (SIUT) (TC 3.A.1.21) family.</text>
</comment>
<organism evidence="13 14">
    <name type="scientific">Slackia exigua (strain ATCC 700122 / DSM 15923 / CIP 105133 / JCM 11022 / KCTC 5966 / S-7)</name>
    <dbReference type="NCBI Taxonomy" id="649764"/>
    <lineage>
        <taxon>Bacteria</taxon>
        <taxon>Bacillati</taxon>
        <taxon>Actinomycetota</taxon>
        <taxon>Coriobacteriia</taxon>
        <taxon>Eggerthellales</taxon>
        <taxon>Eggerthellaceae</taxon>
        <taxon>Slackia</taxon>
    </lineage>
</organism>
<evidence type="ECO:0000256" key="3">
    <source>
        <dbReference type="ARBA" id="ARBA00022475"/>
    </source>
</evidence>
<dbReference type="Proteomes" id="UP000006001">
    <property type="component" value="Unassembled WGS sequence"/>
</dbReference>
<feature type="domain" description="ABC transmembrane type-1" evidence="12">
    <location>
        <begin position="23"/>
        <end position="306"/>
    </location>
</feature>
<dbReference type="Pfam" id="PF00664">
    <property type="entry name" value="ABC_membrane"/>
    <property type="match status" value="1"/>
</dbReference>
<feature type="domain" description="ABC transporter" evidence="11">
    <location>
        <begin position="337"/>
        <end position="570"/>
    </location>
</feature>
<gene>
    <name evidence="13" type="ORF">HMPREF0762_00409</name>
</gene>
<sequence length="579" mass="63337">MIMKKLQDLFQISDAATADLGRGILACTLTNVVTLLSVLVVVLVFQEILAPLDGGEVSWERLWMLFGAGLVIMVLSYFCSRNDYRKTYVSCYTAAEDSRLRIAETVRHFPMSVFNEKSLAELTGSLMGDCANIEHALSHIVPPLVADCISMAIVCVGIAFFDWRMALAIFCTLPLALLIVIVSRRAQQRASARQVAAKAAASEKTQEYLEGIRVIKECRLGGEKASELKSALAELRDASVKMELKTGVVISVAQFVLQAGIGITVFVGARLFIGGDMELLPFLLSCAVVCRVYGPILSILTLLPMLFHTIASTKRIRELFAIPRMEGEAIEIERFDIRFDNASFSYGNDEVLSGIDLEIPERKVTAIVGPSGSGKSTLLRLIARFWDVDAGAVRIGGIDVRSVDSEHLMNYLSFVFQDVVLFDDTVMNNIRIGNSQATDEQVMVAARAACCDGFVRALPDGYDTLLGENGSTLSGGERQRISIARAMLKDSPVILLDEATAALDPASEYEVHRALSRLVAGRTVLVVAHKLSTVTDADQIIVLDRGRVDDIGTHDELMGRNGLYARLFTIQEKSRAWVA</sequence>
<dbReference type="InterPro" id="IPR027417">
    <property type="entry name" value="P-loop_NTPase"/>
</dbReference>
<keyword evidence="3" id="KW-1003">Cell membrane</keyword>
<keyword evidence="2" id="KW-0813">Transport</keyword>
<evidence type="ECO:0000256" key="7">
    <source>
        <dbReference type="ARBA" id="ARBA00022989"/>
    </source>
</evidence>
<dbReference type="Gene3D" id="3.40.50.300">
    <property type="entry name" value="P-loop containing nucleotide triphosphate hydrolases"/>
    <property type="match status" value="1"/>
</dbReference>
<evidence type="ECO:0000313" key="14">
    <source>
        <dbReference type="Proteomes" id="UP000006001"/>
    </source>
</evidence>
<keyword evidence="4 10" id="KW-0812">Transmembrane</keyword>
<dbReference type="SUPFAM" id="SSF90123">
    <property type="entry name" value="ABC transporter transmembrane region"/>
    <property type="match status" value="1"/>
</dbReference>
<name>D0WF91_SLAES</name>
<keyword evidence="7 10" id="KW-1133">Transmembrane helix</keyword>
<dbReference type="SMART" id="SM00382">
    <property type="entry name" value="AAA"/>
    <property type="match status" value="1"/>
</dbReference>
<evidence type="ECO:0000256" key="9">
    <source>
        <dbReference type="ARBA" id="ARBA00023455"/>
    </source>
</evidence>
<evidence type="ECO:0000256" key="6">
    <source>
        <dbReference type="ARBA" id="ARBA00022840"/>
    </source>
</evidence>
<dbReference type="EMBL" id="ACUX02000005">
    <property type="protein sequence ID" value="EEZ61775.1"/>
    <property type="molecule type" value="Genomic_DNA"/>
</dbReference>
<dbReference type="PROSITE" id="PS50929">
    <property type="entry name" value="ABC_TM1F"/>
    <property type="match status" value="1"/>
</dbReference>
<dbReference type="STRING" id="649764.HMPREF0762_00409"/>
<reference evidence="13" key="1">
    <citation type="submission" date="2009-10" db="EMBL/GenBank/DDBJ databases">
        <authorList>
            <person name="Weinstock G."/>
            <person name="Sodergren E."/>
            <person name="Clifton S."/>
            <person name="Fulton L."/>
            <person name="Fulton B."/>
            <person name="Courtney L."/>
            <person name="Fronick C."/>
            <person name="Harrison M."/>
            <person name="Strong C."/>
            <person name="Farmer C."/>
            <person name="Delahaunty K."/>
            <person name="Markovic C."/>
            <person name="Hall O."/>
            <person name="Minx P."/>
            <person name="Tomlinson C."/>
            <person name="Mitreva M."/>
            <person name="Nelson J."/>
            <person name="Hou S."/>
            <person name="Wollam A."/>
            <person name="Pepin K.H."/>
            <person name="Johnson M."/>
            <person name="Bhonagiri V."/>
            <person name="Nash W.E."/>
            <person name="Warren W."/>
            <person name="Chinwalla A."/>
            <person name="Mardis E.R."/>
            <person name="Wilson R.K."/>
        </authorList>
    </citation>
    <scope>NUCLEOTIDE SEQUENCE [LARGE SCALE GENOMIC DNA]</scope>
    <source>
        <strain evidence="13">ATCC 700122</strain>
    </source>
</reference>
<dbReference type="Gene3D" id="1.20.1560.10">
    <property type="entry name" value="ABC transporter type 1, transmembrane domain"/>
    <property type="match status" value="1"/>
</dbReference>
<dbReference type="InterPro" id="IPR039421">
    <property type="entry name" value="Type_1_exporter"/>
</dbReference>
<keyword evidence="6 13" id="KW-0067">ATP-binding</keyword>
<dbReference type="GO" id="GO:0005886">
    <property type="term" value="C:plasma membrane"/>
    <property type="evidence" value="ECO:0007669"/>
    <property type="project" value="UniProtKB-SubCell"/>
</dbReference>
<keyword evidence="8 10" id="KW-0472">Membrane</keyword>